<dbReference type="EMBL" id="JBJJXI010000153">
    <property type="protein sequence ID" value="KAL3385631.1"/>
    <property type="molecule type" value="Genomic_DNA"/>
</dbReference>
<organism evidence="1 2">
    <name type="scientific">Trichogramma kaykai</name>
    <dbReference type="NCBI Taxonomy" id="54128"/>
    <lineage>
        <taxon>Eukaryota</taxon>
        <taxon>Metazoa</taxon>
        <taxon>Ecdysozoa</taxon>
        <taxon>Arthropoda</taxon>
        <taxon>Hexapoda</taxon>
        <taxon>Insecta</taxon>
        <taxon>Pterygota</taxon>
        <taxon>Neoptera</taxon>
        <taxon>Endopterygota</taxon>
        <taxon>Hymenoptera</taxon>
        <taxon>Apocrita</taxon>
        <taxon>Proctotrupomorpha</taxon>
        <taxon>Chalcidoidea</taxon>
        <taxon>Trichogrammatidae</taxon>
        <taxon>Trichogramma</taxon>
    </lineage>
</organism>
<accession>A0ABD2VZ96</accession>
<protein>
    <submittedName>
        <fullName evidence="1">Uncharacterized protein</fullName>
    </submittedName>
</protein>
<proteinExistence type="predicted"/>
<evidence type="ECO:0000313" key="2">
    <source>
        <dbReference type="Proteomes" id="UP001627154"/>
    </source>
</evidence>
<name>A0ABD2VZ96_9HYME</name>
<dbReference type="AlphaFoldDB" id="A0ABD2VZ96"/>
<gene>
    <name evidence="1" type="ORF">TKK_018698</name>
</gene>
<dbReference type="Proteomes" id="UP001627154">
    <property type="component" value="Unassembled WGS sequence"/>
</dbReference>
<evidence type="ECO:0000313" key="1">
    <source>
        <dbReference type="EMBL" id="KAL3385631.1"/>
    </source>
</evidence>
<comment type="caution">
    <text evidence="1">The sequence shown here is derived from an EMBL/GenBank/DDBJ whole genome shotgun (WGS) entry which is preliminary data.</text>
</comment>
<reference evidence="1 2" key="1">
    <citation type="journal article" date="2024" name="bioRxiv">
        <title>A reference genome for Trichogramma kaykai: A tiny desert-dwelling parasitoid wasp with competing sex-ratio distorters.</title>
        <authorList>
            <person name="Culotta J."/>
            <person name="Lindsey A.R."/>
        </authorList>
    </citation>
    <scope>NUCLEOTIDE SEQUENCE [LARGE SCALE GENOMIC DNA]</scope>
    <source>
        <strain evidence="1 2">KSX58</strain>
    </source>
</reference>
<keyword evidence="2" id="KW-1185">Reference proteome</keyword>
<sequence>MESSGDVIRVKKEAKDTWPDANVDNNFNSVESWEAKNCETSEFHKSSENEALRMKLDEEIFIDFDYKKVKLELESLSTSTSKTECQGYPPIVKVEDQIRTSYFNGRELNIPIEKELDCDGKAQFQEKVRSKIDELKTVKVLKKKIESDYYTSA</sequence>